<evidence type="ECO:0000313" key="2">
    <source>
        <dbReference type="EMBL" id="AGO83370.1"/>
    </source>
</evidence>
<dbReference type="KEGG" id="vg:16605157"/>
<name>S4VZV7_9VIRU</name>
<accession>S4VZV7</accession>
<dbReference type="PROSITE" id="PS50181">
    <property type="entry name" value="FBOX"/>
    <property type="match status" value="1"/>
</dbReference>
<dbReference type="EMBL" id="KC977571">
    <property type="protein sequence ID" value="AGO83370.1"/>
    <property type="molecule type" value="Genomic_DNA"/>
</dbReference>
<evidence type="ECO:0000259" key="1">
    <source>
        <dbReference type="PROSITE" id="PS50181"/>
    </source>
</evidence>
<protein>
    <submittedName>
        <fullName evidence="2">F-box domain containing protein</fullName>
    </submittedName>
</protein>
<feature type="domain" description="F-box" evidence="1">
    <location>
        <begin position="1"/>
        <end position="51"/>
    </location>
</feature>
<organism evidence="2 3">
    <name type="scientific">Pandoravirus salinus</name>
    <dbReference type="NCBI Taxonomy" id="1349410"/>
    <lineage>
        <taxon>Viruses</taxon>
        <taxon>Pandoravirus</taxon>
    </lineage>
</organism>
<sequence>MGRIAGLPMEILREIFGHVGIRHMSAVARVCRLWRACVVSEWGAGTTVDGIDPAEYGAVCAHTGPLWRLCSAYDRGLWTDRVAALSLLVGQADAVERLCDQNGPPVCPDSLNRIAVAVGLLVGGIAQATRLRDVGYPWGDGVGACAAVALSPREVVGLLDVVDDSFEVRCALVVASALDRVDVFDALRGSRWRSAVETCQKDCLCVVGPVAGLEMAKRLKTFQPPRRRKTKSDGTRHLTEWIARRRASFVADPGTCLVGALFRVKVVPSSTAALGRPKDLAKAVVVGRPSACCPLPSPDETERRSYLRIAQRRLHGR</sequence>
<dbReference type="InterPro" id="IPR036047">
    <property type="entry name" value="F-box-like_dom_sf"/>
</dbReference>
<dbReference type="CDD" id="cd09917">
    <property type="entry name" value="F-box_SF"/>
    <property type="match status" value="1"/>
</dbReference>
<dbReference type="RefSeq" id="YP_008436432.1">
    <property type="nucleotide sequence ID" value="NC_022098.1"/>
</dbReference>
<dbReference type="Pfam" id="PF12937">
    <property type="entry name" value="F-box-like"/>
    <property type="match status" value="1"/>
</dbReference>
<proteinExistence type="predicted"/>
<keyword evidence="3" id="KW-1185">Reference proteome</keyword>
<dbReference type="InterPro" id="IPR001810">
    <property type="entry name" value="F-box_dom"/>
</dbReference>
<dbReference type="Gene3D" id="1.20.1280.50">
    <property type="match status" value="1"/>
</dbReference>
<reference evidence="2 3" key="1">
    <citation type="journal article" date="2013" name="Science">
        <title>Pandoraviruses: amoeba viruses with genomes up to 2.5 Mb reaching that of parasitic eukaryotes.</title>
        <authorList>
            <person name="Philippe N."/>
            <person name="Legendre M."/>
            <person name="Doutre G."/>
            <person name="Coute Y."/>
            <person name="Poirot O."/>
            <person name="Lescot M."/>
            <person name="Arslan D."/>
            <person name="Seltzer V."/>
            <person name="Bertaux L."/>
            <person name="Bruley C."/>
            <person name="Garin J."/>
            <person name="Claverie J.M."/>
            <person name="Abergel C."/>
        </authorList>
    </citation>
    <scope>NUCLEOTIDE SEQUENCE [LARGE SCALE GENOMIC DNA]</scope>
</reference>
<evidence type="ECO:0000313" key="3">
    <source>
        <dbReference type="Proteomes" id="UP000204584"/>
    </source>
</evidence>
<dbReference type="GeneID" id="16605157"/>
<dbReference type="Proteomes" id="UP000204584">
    <property type="component" value="Segment"/>
</dbReference>
<dbReference type="SUPFAM" id="SSF81383">
    <property type="entry name" value="F-box domain"/>
    <property type="match status" value="1"/>
</dbReference>
<gene>
    <name evidence="2" type="ORF">psal_cds_10</name>
</gene>